<dbReference type="SUPFAM" id="SSF50193">
    <property type="entry name" value="Ribosomal protein L14"/>
    <property type="match status" value="1"/>
</dbReference>
<gene>
    <name evidence="2" type="ORF">E5288_WYG000245</name>
</gene>
<dbReference type="EMBL" id="VBQZ03000001">
    <property type="protein sequence ID" value="MXQ79198.1"/>
    <property type="molecule type" value="Genomic_DNA"/>
</dbReference>
<dbReference type="InterPro" id="IPR036853">
    <property type="entry name" value="Ribosomal_uL14_sf"/>
</dbReference>
<name>A0A6B0QMS0_9CETA</name>
<sequence length="60" mass="6423">MEIATVNKSQPEFRKKVHPAVESYTVNNKGEMKGSAVTGPDTEECADLRPKIASSTDSAA</sequence>
<dbReference type="GO" id="GO:0005840">
    <property type="term" value="C:ribosome"/>
    <property type="evidence" value="ECO:0007669"/>
    <property type="project" value="InterPro"/>
</dbReference>
<organism evidence="2 3">
    <name type="scientific">Bos mutus</name>
    <name type="common">wild yak</name>
    <dbReference type="NCBI Taxonomy" id="72004"/>
    <lineage>
        <taxon>Eukaryota</taxon>
        <taxon>Metazoa</taxon>
        <taxon>Chordata</taxon>
        <taxon>Craniata</taxon>
        <taxon>Vertebrata</taxon>
        <taxon>Euteleostomi</taxon>
        <taxon>Mammalia</taxon>
        <taxon>Eutheria</taxon>
        <taxon>Laurasiatheria</taxon>
        <taxon>Artiodactyla</taxon>
        <taxon>Ruminantia</taxon>
        <taxon>Pecora</taxon>
        <taxon>Bovidae</taxon>
        <taxon>Bovinae</taxon>
        <taxon>Bos</taxon>
    </lineage>
</organism>
<evidence type="ECO:0000256" key="1">
    <source>
        <dbReference type="SAM" id="MobiDB-lite"/>
    </source>
</evidence>
<evidence type="ECO:0000313" key="2">
    <source>
        <dbReference type="EMBL" id="MXQ79198.1"/>
    </source>
</evidence>
<accession>A0A6B0QMS0</accession>
<dbReference type="GO" id="GO:0003735">
    <property type="term" value="F:structural constituent of ribosome"/>
    <property type="evidence" value="ECO:0007669"/>
    <property type="project" value="InterPro"/>
</dbReference>
<proteinExistence type="predicted"/>
<dbReference type="Proteomes" id="UP000322234">
    <property type="component" value="Unassembled WGS sequence"/>
</dbReference>
<feature type="region of interest" description="Disordered" evidence="1">
    <location>
        <begin position="31"/>
        <end position="60"/>
    </location>
</feature>
<comment type="caution">
    <text evidence="2">The sequence shown here is derived from an EMBL/GenBank/DDBJ whole genome shotgun (WGS) entry which is preliminary data.</text>
</comment>
<keyword evidence="3" id="KW-1185">Reference proteome</keyword>
<dbReference type="AlphaFoldDB" id="A0A6B0QMS0"/>
<dbReference type="GO" id="GO:0006412">
    <property type="term" value="P:translation"/>
    <property type="evidence" value="ECO:0007669"/>
    <property type="project" value="InterPro"/>
</dbReference>
<evidence type="ECO:0000313" key="3">
    <source>
        <dbReference type="Proteomes" id="UP000322234"/>
    </source>
</evidence>
<protein>
    <submittedName>
        <fullName evidence="2">Uncharacterized protein</fullName>
    </submittedName>
</protein>
<reference evidence="2" key="1">
    <citation type="submission" date="2019-10" db="EMBL/GenBank/DDBJ databases">
        <title>The sequence and de novo assembly of the wild yak genome.</title>
        <authorList>
            <person name="Liu Y."/>
        </authorList>
    </citation>
    <scope>NUCLEOTIDE SEQUENCE [LARGE SCALE GENOMIC DNA]</scope>
    <source>
        <strain evidence="2">WY2019</strain>
    </source>
</reference>